<dbReference type="InterPro" id="IPR011009">
    <property type="entry name" value="Kinase-like_dom_sf"/>
</dbReference>
<dbReference type="AlphaFoldDB" id="A0A6A6LYX6"/>
<organism evidence="3 4">
    <name type="scientific">Hevea brasiliensis</name>
    <name type="common">Para rubber tree</name>
    <name type="synonym">Siphonia brasiliensis</name>
    <dbReference type="NCBI Taxonomy" id="3981"/>
    <lineage>
        <taxon>Eukaryota</taxon>
        <taxon>Viridiplantae</taxon>
        <taxon>Streptophyta</taxon>
        <taxon>Embryophyta</taxon>
        <taxon>Tracheophyta</taxon>
        <taxon>Spermatophyta</taxon>
        <taxon>Magnoliopsida</taxon>
        <taxon>eudicotyledons</taxon>
        <taxon>Gunneridae</taxon>
        <taxon>Pentapetalae</taxon>
        <taxon>rosids</taxon>
        <taxon>fabids</taxon>
        <taxon>Malpighiales</taxon>
        <taxon>Euphorbiaceae</taxon>
        <taxon>Crotonoideae</taxon>
        <taxon>Micrandreae</taxon>
        <taxon>Hevea</taxon>
    </lineage>
</organism>
<dbReference type="InterPro" id="IPR017441">
    <property type="entry name" value="Protein_kinase_ATP_BS"/>
</dbReference>
<keyword evidence="1" id="KW-0067">ATP-binding</keyword>
<dbReference type="Proteomes" id="UP000467840">
    <property type="component" value="Chromosome 9"/>
</dbReference>
<dbReference type="GO" id="GO:0004672">
    <property type="term" value="F:protein kinase activity"/>
    <property type="evidence" value="ECO:0007669"/>
    <property type="project" value="InterPro"/>
</dbReference>
<dbReference type="PANTHER" id="PTHR48010">
    <property type="entry name" value="OS05G0588300 PROTEIN"/>
    <property type="match status" value="1"/>
</dbReference>
<name>A0A6A6LYX6_HEVBR</name>
<dbReference type="SUPFAM" id="SSF56112">
    <property type="entry name" value="Protein kinase-like (PK-like)"/>
    <property type="match status" value="1"/>
</dbReference>
<dbReference type="GO" id="GO:0005524">
    <property type="term" value="F:ATP binding"/>
    <property type="evidence" value="ECO:0007669"/>
    <property type="project" value="UniProtKB-UniRule"/>
</dbReference>
<dbReference type="Pfam" id="PF07714">
    <property type="entry name" value="PK_Tyr_Ser-Thr"/>
    <property type="match status" value="1"/>
</dbReference>
<feature type="binding site" evidence="1">
    <location>
        <position position="89"/>
    </location>
    <ligand>
        <name>ATP</name>
        <dbReference type="ChEBI" id="CHEBI:30616"/>
    </ligand>
</feature>
<keyword evidence="1" id="KW-0547">Nucleotide-binding</keyword>
<gene>
    <name evidence="3" type="ORF">GH714_019860</name>
</gene>
<feature type="domain" description="Protein kinase" evidence="2">
    <location>
        <begin position="1"/>
        <end position="192"/>
    </location>
</feature>
<accession>A0A6A6LYX6</accession>
<dbReference type="PROSITE" id="PS00107">
    <property type="entry name" value="PROTEIN_KINASE_ATP"/>
    <property type="match status" value="1"/>
</dbReference>
<dbReference type="InterPro" id="IPR001245">
    <property type="entry name" value="Ser-Thr/Tyr_kinase_cat_dom"/>
</dbReference>
<dbReference type="PROSITE" id="PS50011">
    <property type="entry name" value="PROTEIN_KINASE_DOM"/>
    <property type="match status" value="1"/>
</dbReference>
<evidence type="ECO:0000313" key="4">
    <source>
        <dbReference type="Proteomes" id="UP000467840"/>
    </source>
</evidence>
<evidence type="ECO:0000313" key="3">
    <source>
        <dbReference type="EMBL" id="KAF2306622.1"/>
    </source>
</evidence>
<dbReference type="Gene3D" id="1.10.510.10">
    <property type="entry name" value="Transferase(Phosphotransferase) domain 1"/>
    <property type="match status" value="1"/>
</dbReference>
<dbReference type="InterPro" id="IPR050994">
    <property type="entry name" value="At_inactive_RLKs"/>
</dbReference>
<dbReference type="PANTHER" id="PTHR48010:SF64">
    <property type="entry name" value="PROTEIN KINASE DOMAIN-CONTAINING PROTEIN"/>
    <property type="match status" value="1"/>
</dbReference>
<sequence length="192" mass="20908">MILICCLKKKDTEDNGALKVKGARSEKPKEDFGSGVQDAEKNKLVFFEGSTYNFDLEDLLRASAEVLGKGSYGTTYKAILEEGTAVVVKRLKEVVAGRREFEQQMEAGKSCSSSFGRTPLDWESRVKISLGAARGIAHIHSAGGGKIIHGNIKSSNVLLTLDLRGCISDFGLAPIMSYLRSHLDVQATELLR</sequence>
<comment type="caution">
    <text evidence="3">The sequence shown here is derived from an EMBL/GenBank/DDBJ whole genome shotgun (WGS) entry which is preliminary data.</text>
</comment>
<dbReference type="EMBL" id="JAAGAX010000008">
    <property type="protein sequence ID" value="KAF2306622.1"/>
    <property type="molecule type" value="Genomic_DNA"/>
</dbReference>
<protein>
    <recommendedName>
        <fullName evidence="2">Protein kinase domain-containing protein</fullName>
    </recommendedName>
</protein>
<proteinExistence type="predicted"/>
<evidence type="ECO:0000256" key="1">
    <source>
        <dbReference type="PROSITE-ProRule" id="PRU10141"/>
    </source>
</evidence>
<dbReference type="Gene3D" id="3.30.200.20">
    <property type="entry name" value="Phosphorylase Kinase, domain 1"/>
    <property type="match status" value="1"/>
</dbReference>
<reference evidence="3 4" key="1">
    <citation type="journal article" date="2020" name="Mol. Plant">
        <title>The Chromosome-Based Rubber Tree Genome Provides New Insights into Spurge Genome Evolution and Rubber Biosynthesis.</title>
        <authorList>
            <person name="Liu J."/>
            <person name="Shi C."/>
            <person name="Shi C.C."/>
            <person name="Li W."/>
            <person name="Zhang Q.J."/>
            <person name="Zhang Y."/>
            <person name="Li K."/>
            <person name="Lu H.F."/>
            <person name="Shi C."/>
            <person name="Zhu S.T."/>
            <person name="Xiao Z.Y."/>
            <person name="Nan H."/>
            <person name="Yue Y."/>
            <person name="Zhu X.G."/>
            <person name="Wu Y."/>
            <person name="Hong X.N."/>
            <person name="Fan G.Y."/>
            <person name="Tong Y."/>
            <person name="Zhang D."/>
            <person name="Mao C.L."/>
            <person name="Liu Y.L."/>
            <person name="Hao S.J."/>
            <person name="Liu W.Q."/>
            <person name="Lv M.Q."/>
            <person name="Zhang H.B."/>
            <person name="Liu Y."/>
            <person name="Hu-Tang G.R."/>
            <person name="Wang J.P."/>
            <person name="Wang J.H."/>
            <person name="Sun Y.H."/>
            <person name="Ni S.B."/>
            <person name="Chen W.B."/>
            <person name="Zhang X.C."/>
            <person name="Jiao Y.N."/>
            <person name="Eichler E.E."/>
            <person name="Li G.H."/>
            <person name="Liu X."/>
            <person name="Gao L.Z."/>
        </authorList>
    </citation>
    <scope>NUCLEOTIDE SEQUENCE [LARGE SCALE GENOMIC DNA]</scope>
    <source>
        <strain evidence="4">cv. GT1</strain>
        <tissue evidence="3">Leaf</tissue>
    </source>
</reference>
<evidence type="ECO:0000259" key="2">
    <source>
        <dbReference type="PROSITE" id="PS50011"/>
    </source>
</evidence>
<keyword evidence="4" id="KW-1185">Reference proteome</keyword>
<dbReference type="InterPro" id="IPR000719">
    <property type="entry name" value="Prot_kinase_dom"/>
</dbReference>